<dbReference type="AlphaFoldDB" id="A0A8S1HH87"/>
<evidence type="ECO:0000256" key="1">
    <source>
        <dbReference type="SAM" id="MobiDB-lite"/>
    </source>
</evidence>
<keyword evidence="3" id="KW-1185">Reference proteome</keyword>
<sequence>MSAMDDNPPSSALGSRVSVRVRDEVVNGNDIKGAEFVIHSNLRVFWRSICALSKIAEDLYLETSDEGLSIKSFNRSQTAHAVFRFSPDFFSESDTSLVRNETQVCRISMKSALMMLKGVNYTDKNFTACKMNIDPNSDFLLVSILMSYDISRVLNIKLLECPSRTPQPPVSKDNMRNVTVVAAEIIAPILQQIRSDSEELTIVANKDLFQFKNYQSNDATMGHYTLTDTRSSKRFVKTEASINVEKFLRHDVSLSTELCLGLREFSAIVMFADQHMSVLSLYYDHPGKPIIVSIESHTNFTADFILGTTNDDEDEEYVNEVVQNNVEQSSRTEESTTRAKKTSRKGPKSKKRDSAEVEVEPRVFASQEVPARVPTGSQEQGEDVRKRSRRADEAETGQEAVPDLSRRATGSQDAVEDVLHRSRNEDVLPNQSRRNSSRRIDVEEAVPMNSIMDTDVIPEEPMPYEPQGLDEPMPEQSRREVEGAESRRTRSRNQDDDVMEVVPIPSRGTSRREEEAMLNQSRRNSSRSNASRINDSRRQEDGGATPSLSRRVSSRVQDDVDEPMPIQSRKNSSRSHSSQTNSLAQGRSRMQKDVEEIVPSHPVRTSSRSTTSVNQEVPPNRSRILNDVDEVTPNQSRRKSSRTQNDELMPSHSRKNSSRSNTSVNQDAPPNCSRIQNDVDEAMPNQSRSASTRSDTSKDGSRMQEPTRSIIGEFTKNVNPKKTVSSTAGASRTVPAPRSFRSDPVNASRIDEDSRSSASRRRPQLEKSTSVNSGGDNSRVPQLKKNTSAPLTSLREDIDLIDQGDNPEETLRPPEEPMEADVDLSFSMMNFDQMENMVEHLAPTPPPAAVGVTPLNSKKSSNGSVKAKKRKEPSEPRQPRRNKKLRRILMGQTDFCFTQQMSQQFAGEQVLANDSDWENN</sequence>
<evidence type="ECO:0000313" key="3">
    <source>
        <dbReference type="Proteomes" id="UP000835052"/>
    </source>
</evidence>
<feature type="compositionally biased region" description="Polar residues" evidence="1">
    <location>
        <begin position="855"/>
        <end position="864"/>
    </location>
</feature>
<dbReference type="GO" id="GO:0000076">
    <property type="term" value="P:DNA replication checkpoint signaling"/>
    <property type="evidence" value="ECO:0007669"/>
    <property type="project" value="TreeGrafter"/>
</dbReference>
<gene>
    <name evidence="2" type="ORF">CAUJ_LOCUS11862</name>
</gene>
<feature type="compositionally biased region" description="Polar residues" evidence="1">
    <location>
        <begin position="684"/>
        <end position="694"/>
    </location>
</feature>
<evidence type="ECO:0008006" key="4">
    <source>
        <dbReference type="Google" id="ProtNLM"/>
    </source>
</evidence>
<organism evidence="2 3">
    <name type="scientific">Caenorhabditis auriculariae</name>
    <dbReference type="NCBI Taxonomy" id="2777116"/>
    <lineage>
        <taxon>Eukaryota</taxon>
        <taxon>Metazoa</taxon>
        <taxon>Ecdysozoa</taxon>
        <taxon>Nematoda</taxon>
        <taxon>Chromadorea</taxon>
        <taxon>Rhabditida</taxon>
        <taxon>Rhabditina</taxon>
        <taxon>Rhabditomorpha</taxon>
        <taxon>Rhabditoidea</taxon>
        <taxon>Rhabditidae</taxon>
        <taxon>Peloderinae</taxon>
        <taxon>Caenorhabditis</taxon>
    </lineage>
</organism>
<reference evidence="2" key="1">
    <citation type="submission" date="2020-10" db="EMBL/GenBank/DDBJ databases">
        <authorList>
            <person name="Kikuchi T."/>
        </authorList>
    </citation>
    <scope>NUCLEOTIDE SEQUENCE</scope>
    <source>
        <strain evidence="2">NKZ352</strain>
    </source>
</reference>
<dbReference type="PANTHER" id="PTHR15237:SF0">
    <property type="entry name" value="CELL CYCLE CHECKPOINT CONTROL PROTEIN"/>
    <property type="match status" value="1"/>
</dbReference>
<name>A0A8S1HH87_9PELO</name>
<feature type="compositionally biased region" description="Basic and acidic residues" evidence="1">
    <location>
        <begin position="417"/>
        <end position="426"/>
    </location>
</feature>
<feature type="compositionally biased region" description="Basic and acidic residues" evidence="1">
    <location>
        <begin position="382"/>
        <end position="393"/>
    </location>
</feature>
<feature type="compositionally biased region" description="Basic residues" evidence="1">
    <location>
        <begin position="338"/>
        <end position="351"/>
    </location>
</feature>
<dbReference type="Proteomes" id="UP000835052">
    <property type="component" value="Unassembled WGS sequence"/>
</dbReference>
<accession>A0A8S1HH87</accession>
<dbReference type="GO" id="GO:0031573">
    <property type="term" value="P:mitotic intra-S DNA damage checkpoint signaling"/>
    <property type="evidence" value="ECO:0007669"/>
    <property type="project" value="TreeGrafter"/>
</dbReference>
<dbReference type="GO" id="GO:0071479">
    <property type="term" value="P:cellular response to ionizing radiation"/>
    <property type="evidence" value="ECO:0007669"/>
    <property type="project" value="TreeGrafter"/>
</dbReference>
<feature type="compositionally biased region" description="Polar residues" evidence="1">
    <location>
        <begin position="716"/>
        <end position="730"/>
    </location>
</feature>
<dbReference type="SUPFAM" id="SSF55979">
    <property type="entry name" value="DNA clamp"/>
    <property type="match status" value="1"/>
</dbReference>
<proteinExistence type="predicted"/>
<dbReference type="GO" id="GO:0030896">
    <property type="term" value="C:checkpoint clamp complex"/>
    <property type="evidence" value="ECO:0007669"/>
    <property type="project" value="InterPro"/>
</dbReference>
<feature type="region of interest" description="Disordered" evidence="1">
    <location>
        <begin position="841"/>
        <end position="885"/>
    </location>
</feature>
<dbReference type="Gene3D" id="3.70.10.10">
    <property type="match status" value="1"/>
</dbReference>
<feature type="compositionally biased region" description="Polar residues" evidence="1">
    <location>
        <begin position="658"/>
        <end position="676"/>
    </location>
</feature>
<feature type="compositionally biased region" description="Acidic residues" evidence="1">
    <location>
        <begin position="799"/>
        <end position="808"/>
    </location>
</feature>
<dbReference type="Pfam" id="PF04139">
    <property type="entry name" value="Rad9"/>
    <property type="match status" value="1"/>
</dbReference>
<feature type="compositionally biased region" description="Basic and acidic residues" evidence="1">
    <location>
        <begin position="476"/>
        <end position="495"/>
    </location>
</feature>
<feature type="compositionally biased region" description="Polar residues" evidence="1">
    <location>
        <begin position="546"/>
        <end position="555"/>
    </location>
</feature>
<dbReference type="GO" id="GO:0006281">
    <property type="term" value="P:DNA repair"/>
    <property type="evidence" value="ECO:0007669"/>
    <property type="project" value="TreeGrafter"/>
</dbReference>
<feature type="compositionally biased region" description="Low complexity" evidence="1">
    <location>
        <begin position="599"/>
        <end position="613"/>
    </location>
</feature>
<dbReference type="PANTHER" id="PTHR15237">
    <property type="entry name" value="DNA REPAIR PROTEIN RAD9"/>
    <property type="match status" value="1"/>
</dbReference>
<evidence type="ECO:0000313" key="2">
    <source>
        <dbReference type="EMBL" id="CAD6195944.1"/>
    </source>
</evidence>
<feature type="compositionally biased region" description="Basic and acidic residues" evidence="1">
    <location>
        <begin position="352"/>
        <end position="361"/>
    </location>
</feature>
<feature type="compositionally biased region" description="Low complexity" evidence="1">
    <location>
        <begin position="519"/>
        <end position="533"/>
    </location>
</feature>
<dbReference type="InterPro" id="IPR046938">
    <property type="entry name" value="DNA_clamp_sf"/>
</dbReference>
<comment type="caution">
    <text evidence="2">The sequence shown here is derived from an EMBL/GenBank/DDBJ whole genome shotgun (WGS) entry which is preliminary data.</text>
</comment>
<feature type="region of interest" description="Disordered" evidence="1">
    <location>
        <begin position="322"/>
        <end position="817"/>
    </location>
</feature>
<dbReference type="OrthoDB" id="60092at2759"/>
<protein>
    <recommendedName>
        <fullName evidence="4">Cell cycle checkpoint control protein</fullName>
    </recommendedName>
</protein>
<dbReference type="InterPro" id="IPR007268">
    <property type="entry name" value="Rad9/Ddc1"/>
</dbReference>
<dbReference type="EMBL" id="CAJGYM010000063">
    <property type="protein sequence ID" value="CAD6195944.1"/>
    <property type="molecule type" value="Genomic_DNA"/>
</dbReference>
<feature type="compositionally biased region" description="Low complexity" evidence="1">
    <location>
        <begin position="567"/>
        <end position="582"/>
    </location>
</feature>
<feature type="compositionally biased region" description="Polar residues" evidence="1">
    <location>
        <begin position="766"/>
        <end position="791"/>
    </location>
</feature>